<dbReference type="InterPro" id="IPR036412">
    <property type="entry name" value="HAD-like_sf"/>
</dbReference>
<proteinExistence type="inferred from homology"/>
<keyword evidence="6" id="KW-1185">Reference proteome</keyword>
<name>A0ABR0UVU3_REHGL</name>
<reference evidence="5 6" key="1">
    <citation type="journal article" date="2021" name="Comput. Struct. Biotechnol. J.">
        <title>De novo genome assembly of the potent medicinal plant Rehmannia glutinosa using nanopore technology.</title>
        <authorList>
            <person name="Ma L."/>
            <person name="Dong C."/>
            <person name="Song C."/>
            <person name="Wang X."/>
            <person name="Zheng X."/>
            <person name="Niu Y."/>
            <person name="Chen S."/>
            <person name="Feng W."/>
        </authorList>
    </citation>
    <scope>NUCLEOTIDE SEQUENCE [LARGE SCALE GENOMIC DNA]</scope>
    <source>
        <strain evidence="5">DH-2019</strain>
    </source>
</reference>
<feature type="signal peptide" evidence="4">
    <location>
        <begin position="1"/>
        <end position="22"/>
    </location>
</feature>
<comment type="caution">
    <text evidence="5">The sequence shown here is derived from an EMBL/GenBank/DDBJ whole genome shotgun (WGS) entry which is preliminary data.</text>
</comment>
<evidence type="ECO:0000256" key="1">
    <source>
        <dbReference type="ARBA" id="ARBA00022729"/>
    </source>
</evidence>
<dbReference type="PANTHER" id="PTHR31284:SF10">
    <property type="entry name" value="ACID PHOSPHATASE-LIKE PROTEIN"/>
    <property type="match status" value="1"/>
</dbReference>
<gene>
    <name evidence="5" type="ORF">DH2020_039441</name>
</gene>
<dbReference type="PANTHER" id="PTHR31284">
    <property type="entry name" value="ACID PHOSPHATASE-LIKE PROTEIN"/>
    <property type="match status" value="1"/>
</dbReference>
<dbReference type="SUPFAM" id="SSF56784">
    <property type="entry name" value="HAD-like"/>
    <property type="match status" value="1"/>
</dbReference>
<organism evidence="5 6">
    <name type="scientific">Rehmannia glutinosa</name>
    <name type="common">Chinese foxglove</name>
    <dbReference type="NCBI Taxonomy" id="99300"/>
    <lineage>
        <taxon>Eukaryota</taxon>
        <taxon>Viridiplantae</taxon>
        <taxon>Streptophyta</taxon>
        <taxon>Embryophyta</taxon>
        <taxon>Tracheophyta</taxon>
        <taxon>Spermatophyta</taxon>
        <taxon>Magnoliopsida</taxon>
        <taxon>eudicotyledons</taxon>
        <taxon>Gunneridae</taxon>
        <taxon>Pentapetalae</taxon>
        <taxon>asterids</taxon>
        <taxon>lamiids</taxon>
        <taxon>Lamiales</taxon>
        <taxon>Orobanchaceae</taxon>
        <taxon>Rehmannieae</taxon>
        <taxon>Rehmannia</taxon>
    </lineage>
</organism>
<dbReference type="EMBL" id="JABTTQ020001994">
    <property type="protein sequence ID" value="KAK6126818.1"/>
    <property type="molecule type" value="Genomic_DNA"/>
</dbReference>
<dbReference type="InterPro" id="IPR023214">
    <property type="entry name" value="HAD_sf"/>
</dbReference>
<dbReference type="CDD" id="cd07535">
    <property type="entry name" value="HAD_VSP"/>
    <property type="match status" value="1"/>
</dbReference>
<evidence type="ECO:0000256" key="4">
    <source>
        <dbReference type="SAM" id="SignalP"/>
    </source>
</evidence>
<evidence type="ECO:0000313" key="5">
    <source>
        <dbReference type="EMBL" id="KAK6126818.1"/>
    </source>
</evidence>
<dbReference type="InterPro" id="IPR014403">
    <property type="entry name" value="APS1/VSP"/>
</dbReference>
<comment type="similarity">
    <text evidence="3">Belongs to the APS1/VSP family.</text>
</comment>
<keyword evidence="2" id="KW-0325">Glycoprotein</keyword>
<evidence type="ECO:0000256" key="2">
    <source>
        <dbReference type="ARBA" id="ARBA00023180"/>
    </source>
</evidence>
<dbReference type="Gene3D" id="3.40.50.1000">
    <property type="entry name" value="HAD superfamily/HAD-like"/>
    <property type="match status" value="1"/>
</dbReference>
<evidence type="ECO:0000313" key="6">
    <source>
        <dbReference type="Proteomes" id="UP001318860"/>
    </source>
</evidence>
<dbReference type="Proteomes" id="UP001318860">
    <property type="component" value="Unassembled WGS sequence"/>
</dbReference>
<feature type="chain" id="PRO_5047442797" description="Acid phosphatase" evidence="4">
    <location>
        <begin position="23"/>
        <end position="253"/>
    </location>
</feature>
<keyword evidence="1 4" id="KW-0732">Signal</keyword>
<sequence>MALIQWGIVSLLLILAIEPTSSSRSIIQMPTEKQNLGKGGLDMYCESWKLTVETNNAGNWGQMPEKCAEYVVAYMTGEQYLSDSEAVTDNSLEYATSLVSTRECDAWVFDVDETLLGNVLYFVDTPGNGSMPDMDEWIELAKAPALPASLRLYKKLQALGFTIFLLTGRSEIHRNATETNLRNVGYIDWKRLILRGDADQGKYASVYKSEKRKEIEDEGYIIRGNSGDQWSDLLGFAVAKRSFKLPNPLYYVQ</sequence>
<accession>A0ABR0UVU3</accession>
<dbReference type="PIRSF" id="PIRSF002674">
    <property type="entry name" value="VSP"/>
    <property type="match status" value="1"/>
</dbReference>
<dbReference type="InterPro" id="IPR005519">
    <property type="entry name" value="Acid_phosphat_B-like"/>
</dbReference>
<protein>
    <recommendedName>
        <fullName evidence="7">Acid phosphatase</fullName>
    </recommendedName>
</protein>
<evidence type="ECO:0000256" key="3">
    <source>
        <dbReference type="PIRNR" id="PIRNR002674"/>
    </source>
</evidence>
<evidence type="ECO:0008006" key="7">
    <source>
        <dbReference type="Google" id="ProtNLM"/>
    </source>
</evidence>
<dbReference type="Pfam" id="PF03767">
    <property type="entry name" value="Acid_phosphat_B"/>
    <property type="match status" value="1"/>
</dbReference>